<dbReference type="Pfam" id="PF01458">
    <property type="entry name" value="SUFBD_core"/>
    <property type="match status" value="1"/>
</dbReference>
<dbReference type="AlphaFoldDB" id="A0A7W5TT47"/>
<protein>
    <submittedName>
        <fullName evidence="4">Fe-S cluster assembly protein SufD</fullName>
    </submittedName>
</protein>
<dbReference type="Proteomes" id="UP000547528">
    <property type="component" value="Unassembled WGS sequence"/>
</dbReference>
<feature type="region of interest" description="Disordered" evidence="2">
    <location>
        <begin position="1"/>
        <end position="81"/>
    </location>
</feature>
<evidence type="ECO:0000313" key="4">
    <source>
        <dbReference type="EMBL" id="MBB3666973.1"/>
    </source>
</evidence>
<evidence type="ECO:0000256" key="2">
    <source>
        <dbReference type="SAM" id="MobiDB-lite"/>
    </source>
</evidence>
<dbReference type="InterPro" id="IPR011542">
    <property type="entry name" value="SUF_FeS_clus_asmbl_SufD"/>
</dbReference>
<feature type="domain" description="SUF system FeS cluster assembly SufBD core" evidence="3">
    <location>
        <begin position="176"/>
        <end position="403"/>
    </location>
</feature>
<dbReference type="NCBIfam" id="TIGR01981">
    <property type="entry name" value="sufD"/>
    <property type="match status" value="1"/>
</dbReference>
<dbReference type="GO" id="GO:0016226">
    <property type="term" value="P:iron-sulfur cluster assembly"/>
    <property type="evidence" value="ECO:0007669"/>
    <property type="project" value="InterPro"/>
</dbReference>
<keyword evidence="5" id="KW-1185">Reference proteome</keyword>
<evidence type="ECO:0000256" key="1">
    <source>
        <dbReference type="ARBA" id="ARBA00043967"/>
    </source>
</evidence>
<name>A0A7W5TT47_9MICC</name>
<dbReference type="InterPro" id="IPR055346">
    <property type="entry name" value="Fe-S_cluster_assembly_SufBD"/>
</dbReference>
<proteinExistence type="inferred from homology"/>
<dbReference type="RefSeq" id="WP_183357352.1">
    <property type="nucleotide sequence ID" value="NZ_BAABKR010000001.1"/>
</dbReference>
<dbReference type="SUPFAM" id="SSF101960">
    <property type="entry name" value="Stabilizer of iron transporter SufD"/>
    <property type="match status" value="1"/>
</dbReference>
<dbReference type="InterPro" id="IPR037284">
    <property type="entry name" value="SUF_FeS_clus_asmbl_SufBD_sf"/>
</dbReference>
<accession>A0A7W5TT47</accession>
<dbReference type="PANTHER" id="PTHR43575:SF1">
    <property type="entry name" value="PROTEIN ABCI7, CHLOROPLASTIC"/>
    <property type="match status" value="1"/>
</dbReference>
<comment type="caution">
    <text evidence="4">The sequence shown here is derived from an EMBL/GenBank/DDBJ whole genome shotgun (WGS) entry which is preliminary data.</text>
</comment>
<sequence>MTNTPSKEDVAGVDVGERRISIPGFTEEGENLSKETNAADEHSHGGVGESEEVTSGAGSRAKRHTGYDPAGFPEPSGTEEEWRFTPLKKLAGVLSDQPTHGAGTDQESVDYQVSEGQQGVEISTLTDGQSPRGSVLQPADRAAVLGYKNTEQALYVKITEGAEVTEPVRITITGTAAGARANSHIVLETEPNAKAVFVIDHRGSADFNGNLEVKVGEGSTVNVVSLQRWNDDAVHVGQHDAEVGKDASYKHVAVSLGGEVVRLNTNFRYAAEGAEAEMYGLYFADAGQHIEHRTFVDHNSPRNTSNVLYKGALQGSSARTVWIGDVLIRKAAEGTDSYEKNQNLVLTDGARADSVPNLEIETGVIEGAGHASSTGRFDDEHLFYLMSRGIPEKIARQLVVRGFLNEVVQKIQVPSIEESISEELERELEISGN</sequence>
<feature type="compositionally biased region" description="Basic and acidic residues" evidence="2">
    <location>
        <begin position="31"/>
        <end position="44"/>
    </location>
</feature>
<organism evidence="4 5">
    <name type="scientific">Garicola koreensis</name>
    <dbReference type="NCBI Taxonomy" id="1262554"/>
    <lineage>
        <taxon>Bacteria</taxon>
        <taxon>Bacillati</taxon>
        <taxon>Actinomycetota</taxon>
        <taxon>Actinomycetes</taxon>
        <taxon>Micrococcales</taxon>
        <taxon>Micrococcaceae</taxon>
        <taxon>Garicola</taxon>
    </lineage>
</organism>
<reference evidence="4 5" key="1">
    <citation type="submission" date="2020-08" db="EMBL/GenBank/DDBJ databases">
        <title>Sequencing the genomes of 1000 actinobacteria strains.</title>
        <authorList>
            <person name="Klenk H.-P."/>
        </authorList>
    </citation>
    <scope>NUCLEOTIDE SEQUENCE [LARGE SCALE GENOMIC DNA]</scope>
    <source>
        <strain evidence="4 5">DSM 28238</strain>
    </source>
</reference>
<dbReference type="PANTHER" id="PTHR43575">
    <property type="entry name" value="PROTEIN ABCI7, CHLOROPLASTIC"/>
    <property type="match status" value="1"/>
</dbReference>
<feature type="compositionally biased region" description="Basic and acidic residues" evidence="2">
    <location>
        <begin position="1"/>
        <end position="20"/>
    </location>
</feature>
<gene>
    <name evidence="4" type="ORF">FHX47_000566</name>
</gene>
<comment type="similarity">
    <text evidence="1">Belongs to the iron-sulfur cluster assembly SufBD family.</text>
</comment>
<dbReference type="InterPro" id="IPR000825">
    <property type="entry name" value="SUF_FeS_clus_asmbl_SufBD_core"/>
</dbReference>
<evidence type="ECO:0000259" key="3">
    <source>
        <dbReference type="Pfam" id="PF01458"/>
    </source>
</evidence>
<dbReference type="EMBL" id="JACIBT010000001">
    <property type="protein sequence ID" value="MBB3666973.1"/>
    <property type="molecule type" value="Genomic_DNA"/>
</dbReference>
<evidence type="ECO:0000313" key="5">
    <source>
        <dbReference type="Proteomes" id="UP000547528"/>
    </source>
</evidence>